<comment type="caution">
    <text evidence="1">The sequence shown here is derived from an EMBL/GenBank/DDBJ whole genome shotgun (WGS) entry which is preliminary data.</text>
</comment>
<protein>
    <submittedName>
        <fullName evidence="1">DUF1810 domain-containing protein</fullName>
    </submittedName>
</protein>
<reference evidence="2" key="1">
    <citation type="submission" date="2018-05" db="EMBL/GenBank/DDBJ databases">
        <authorList>
            <person name="Li X."/>
        </authorList>
    </citation>
    <scope>NUCLEOTIDE SEQUENCE [LARGE SCALE GENOMIC DNA]</scope>
    <source>
        <strain evidence="2">YIM 73061</strain>
    </source>
</reference>
<dbReference type="PIRSF" id="PIRSF008546">
    <property type="entry name" value="UCP008546"/>
    <property type="match status" value="1"/>
</dbReference>
<dbReference type="OrthoDB" id="9801870at2"/>
<dbReference type="Pfam" id="PF08837">
    <property type="entry name" value="DUF1810"/>
    <property type="match status" value="1"/>
</dbReference>
<dbReference type="InterPro" id="IPR036287">
    <property type="entry name" value="Rv1873-like_sf"/>
</dbReference>
<dbReference type="SUPFAM" id="SSF140736">
    <property type="entry name" value="Rv1873-like"/>
    <property type="match status" value="1"/>
</dbReference>
<keyword evidence="2" id="KW-1185">Reference proteome</keyword>
<evidence type="ECO:0000313" key="1">
    <source>
        <dbReference type="EMBL" id="RAK56916.1"/>
    </source>
</evidence>
<dbReference type="Proteomes" id="UP000249725">
    <property type="component" value="Unassembled WGS sequence"/>
</dbReference>
<dbReference type="Gene3D" id="1.25.40.380">
    <property type="entry name" value="Protein of unknown function DUF1810"/>
    <property type="match status" value="1"/>
</dbReference>
<accession>A0A328AT98</accession>
<dbReference type="EMBL" id="QFYR01000001">
    <property type="protein sequence ID" value="RAK56916.1"/>
    <property type="molecule type" value="Genomic_DNA"/>
</dbReference>
<proteinExistence type="predicted"/>
<organism evidence="1 2">
    <name type="scientific">Phenylobacterium deserti</name>
    <dbReference type="NCBI Taxonomy" id="1914756"/>
    <lineage>
        <taxon>Bacteria</taxon>
        <taxon>Pseudomonadati</taxon>
        <taxon>Pseudomonadota</taxon>
        <taxon>Alphaproteobacteria</taxon>
        <taxon>Caulobacterales</taxon>
        <taxon>Caulobacteraceae</taxon>
        <taxon>Phenylobacterium</taxon>
    </lineage>
</organism>
<dbReference type="RefSeq" id="WP_111513368.1">
    <property type="nucleotide sequence ID" value="NZ_QFYR01000001.1"/>
</dbReference>
<dbReference type="InterPro" id="IPR014937">
    <property type="entry name" value="DUF1810"/>
</dbReference>
<name>A0A328AT98_9CAUL</name>
<dbReference type="AlphaFoldDB" id="A0A328AT98"/>
<sequence>MTDPFDLDRFVRAQAGVIDQALAELRAGAKRSHWMWFVFPQIEGLGHSAMAQRYAIQSLEEARAFLAHPVLGARLREAVEATLVVNERSAREVFGSPDDMKFRSSLTLFARAAPEEPIFREALARYFDSQPDPLTERRLT</sequence>
<evidence type="ECO:0000313" key="2">
    <source>
        <dbReference type="Proteomes" id="UP000249725"/>
    </source>
</evidence>
<gene>
    <name evidence="1" type="ORF">DJ018_02800</name>
</gene>